<keyword evidence="1" id="KW-0732">Signal</keyword>
<accession>A0A0D2XFT2</accession>
<feature type="chain" id="PRO_5002255119" evidence="1">
    <location>
        <begin position="19"/>
        <end position="135"/>
    </location>
</feature>
<evidence type="ECO:0000256" key="1">
    <source>
        <dbReference type="SAM" id="SignalP"/>
    </source>
</evidence>
<sequence>MVSFKKVLTLLFISTVSALPAADSNGQLSDLMLDMRNLLNPRAVCKASDPNNQAFKKNQENGSAFCSTYIQSTVSTTITPVIRSTSLRVTATTTVTVDVDTTVTTDVTDASTIDVLTTNATTVSTLAPTYARTFA</sequence>
<reference evidence="3" key="1">
    <citation type="journal article" date="2012" name="Mol. Plant Microbe Interact.">
        <title>A highly conserved effector in Fusarium oxysporum is required for full virulence on Arabidopsis.</title>
        <authorList>
            <person name="Thatcher L.F."/>
            <person name="Gardiner D.M."/>
            <person name="Kazan K."/>
            <person name="Manners J."/>
        </authorList>
    </citation>
    <scope>NUCLEOTIDE SEQUENCE [LARGE SCALE GENOMIC DNA]</scope>
    <source>
        <strain evidence="3">Fo5176</strain>
    </source>
</reference>
<proteinExistence type="predicted"/>
<protein>
    <submittedName>
        <fullName evidence="2">Uncharacterized protein</fullName>
    </submittedName>
</protein>
<reference evidence="2" key="2">
    <citation type="submission" date="2025-08" db="UniProtKB">
        <authorList>
            <consortium name="EnsemblFungi"/>
        </authorList>
    </citation>
    <scope>IDENTIFICATION</scope>
    <source>
        <strain evidence="2">4287 / CBS 123668 / FGSC 9935 / NRRL 34936</strain>
    </source>
</reference>
<name>A0A0D2XFT2_FUSOF</name>
<evidence type="ECO:0000313" key="2">
    <source>
        <dbReference type="EnsemblFungi" id="FOXG_02771P0"/>
    </source>
</evidence>
<dbReference type="AlphaFoldDB" id="A0A0D2XFT2"/>
<dbReference type="EnsemblFungi" id="FOXG_02771T0">
    <property type="protein sequence ID" value="FOXG_02771P0"/>
    <property type="gene ID" value="FOXG_02771"/>
</dbReference>
<feature type="signal peptide" evidence="1">
    <location>
        <begin position="1"/>
        <end position="18"/>
    </location>
</feature>
<organism evidence="2 3">
    <name type="scientific">Fusarium oxysporum (strain Fo5176)</name>
    <name type="common">Fusarium vascular wilt</name>
    <dbReference type="NCBI Taxonomy" id="660025"/>
    <lineage>
        <taxon>Eukaryota</taxon>
        <taxon>Fungi</taxon>
        <taxon>Dikarya</taxon>
        <taxon>Ascomycota</taxon>
        <taxon>Pezizomycotina</taxon>
        <taxon>Sordariomycetes</taxon>
        <taxon>Hypocreomycetidae</taxon>
        <taxon>Hypocreales</taxon>
        <taxon>Nectriaceae</taxon>
        <taxon>Fusarium</taxon>
        <taxon>Fusarium oxysporum species complex</taxon>
    </lineage>
</organism>
<evidence type="ECO:0000313" key="3">
    <source>
        <dbReference type="Proteomes" id="UP000002489"/>
    </source>
</evidence>
<dbReference type="Proteomes" id="UP000002489">
    <property type="component" value="Unassembled WGS sequence"/>
</dbReference>